<keyword evidence="2" id="KW-0732">Signal</keyword>
<evidence type="ECO:0000256" key="2">
    <source>
        <dbReference type="SAM" id="SignalP"/>
    </source>
</evidence>
<feature type="domain" description="DUF4124" evidence="3">
    <location>
        <begin position="12"/>
        <end position="56"/>
    </location>
</feature>
<feature type="compositionally biased region" description="Gly residues" evidence="1">
    <location>
        <begin position="72"/>
        <end position="82"/>
    </location>
</feature>
<dbReference type="OrthoDB" id="6366673at2"/>
<gene>
    <name evidence="4" type="ORF">SAMN04488129_104180</name>
</gene>
<organism evidence="4 5">
    <name type="scientific">Halomonas daqiaonensis</name>
    <dbReference type="NCBI Taxonomy" id="650850"/>
    <lineage>
        <taxon>Bacteria</taxon>
        <taxon>Pseudomonadati</taxon>
        <taxon>Pseudomonadota</taxon>
        <taxon>Gammaproteobacteria</taxon>
        <taxon>Oceanospirillales</taxon>
        <taxon>Halomonadaceae</taxon>
        <taxon>Halomonas</taxon>
    </lineage>
</organism>
<dbReference type="EMBL" id="FOBC01000004">
    <property type="protein sequence ID" value="SEK79841.1"/>
    <property type="molecule type" value="Genomic_DNA"/>
</dbReference>
<proteinExistence type="predicted"/>
<dbReference type="STRING" id="650850.SAMN04488129_104180"/>
<evidence type="ECO:0000313" key="5">
    <source>
        <dbReference type="Proteomes" id="UP000198807"/>
    </source>
</evidence>
<keyword evidence="5" id="KW-1185">Reference proteome</keyword>
<feature type="signal peptide" evidence="2">
    <location>
        <begin position="1"/>
        <end position="20"/>
    </location>
</feature>
<dbReference type="AlphaFoldDB" id="A0A1H7JYR7"/>
<reference evidence="5" key="1">
    <citation type="submission" date="2016-10" db="EMBL/GenBank/DDBJ databases">
        <authorList>
            <person name="Varghese N."/>
            <person name="Submissions S."/>
        </authorList>
    </citation>
    <scope>NUCLEOTIDE SEQUENCE [LARGE SCALE GENOMIC DNA]</scope>
    <source>
        <strain evidence="5">CGMCC 1.9150</strain>
    </source>
</reference>
<evidence type="ECO:0000313" key="4">
    <source>
        <dbReference type="EMBL" id="SEK79841.1"/>
    </source>
</evidence>
<feature type="region of interest" description="Disordered" evidence="1">
    <location>
        <begin position="57"/>
        <end position="85"/>
    </location>
</feature>
<feature type="chain" id="PRO_5011697387" description="DUF4124 domain-containing protein" evidence="2">
    <location>
        <begin position="21"/>
        <end position="198"/>
    </location>
</feature>
<dbReference type="Pfam" id="PF13511">
    <property type="entry name" value="DUF4124"/>
    <property type="match status" value="1"/>
</dbReference>
<protein>
    <recommendedName>
        <fullName evidence="3">DUF4124 domain-containing protein</fullName>
    </recommendedName>
</protein>
<sequence length="198" mass="21084">MNKVLVILALGLSVSLVAQAQTIYRTTDAQGNVVFTDNPERGGEEVDLDPLTVVPSRGDVREAESPAVINGGDSGSSGGTSAGAGQPFMPYDSFSLLSPDQEETLPTGAAGNVRVTLGIEPDLREDHRVRLLVDGRISQTAMHTDTFMLNNLNRGEHVLQAELLDASGAVRHRTSPVTLYVQRASVNLPQNPNNPSNN</sequence>
<name>A0A1H7JYR7_9GAMM</name>
<dbReference type="RefSeq" id="WP_089711103.1">
    <property type="nucleotide sequence ID" value="NZ_FOBC01000004.1"/>
</dbReference>
<evidence type="ECO:0000259" key="3">
    <source>
        <dbReference type="Pfam" id="PF13511"/>
    </source>
</evidence>
<dbReference type="Proteomes" id="UP000198807">
    <property type="component" value="Unassembled WGS sequence"/>
</dbReference>
<dbReference type="InterPro" id="IPR025392">
    <property type="entry name" value="DUF4124"/>
</dbReference>
<evidence type="ECO:0000256" key="1">
    <source>
        <dbReference type="SAM" id="MobiDB-lite"/>
    </source>
</evidence>
<accession>A0A1H7JYR7</accession>